<comment type="caution">
    <text evidence="1">The sequence shown here is derived from an EMBL/GenBank/DDBJ whole genome shotgun (WGS) entry which is preliminary data.</text>
</comment>
<evidence type="ECO:0000313" key="1">
    <source>
        <dbReference type="EMBL" id="GIX86457.1"/>
    </source>
</evidence>
<proteinExistence type="predicted"/>
<accession>A0AAV4NTK8</accession>
<evidence type="ECO:0000313" key="2">
    <source>
        <dbReference type="Proteomes" id="UP001054945"/>
    </source>
</evidence>
<dbReference type="EMBL" id="BPLR01021144">
    <property type="protein sequence ID" value="GIX86457.1"/>
    <property type="molecule type" value="Genomic_DNA"/>
</dbReference>
<dbReference type="Proteomes" id="UP001054945">
    <property type="component" value="Unassembled WGS sequence"/>
</dbReference>
<name>A0AAV4NTK8_CAEEX</name>
<protein>
    <submittedName>
        <fullName evidence="1">Uncharacterized protein</fullName>
    </submittedName>
</protein>
<dbReference type="AlphaFoldDB" id="A0AAV4NTK8"/>
<gene>
    <name evidence="1" type="ORF">CEXT_96831</name>
</gene>
<sequence length="103" mass="11874">MMCMLLNVRILDNLHSAQPLEKQTHQRQERDQQREGGGLIYKIFSTIPPFLLQKDLNWLQGGIKIRTSPRDLGGSILLLRRKGVSDGSNWGYADPRKQRDDDE</sequence>
<keyword evidence="2" id="KW-1185">Reference proteome</keyword>
<organism evidence="1 2">
    <name type="scientific">Caerostris extrusa</name>
    <name type="common">Bark spider</name>
    <name type="synonym">Caerostris bankana</name>
    <dbReference type="NCBI Taxonomy" id="172846"/>
    <lineage>
        <taxon>Eukaryota</taxon>
        <taxon>Metazoa</taxon>
        <taxon>Ecdysozoa</taxon>
        <taxon>Arthropoda</taxon>
        <taxon>Chelicerata</taxon>
        <taxon>Arachnida</taxon>
        <taxon>Araneae</taxon>
        <taxon>Araneomorphae</taxon>
        <taxon>Entelegynae</taxon>
        <taxon>Araneoidea</taxon>
        <taxon>Araneidae</taxon>
        <taxon>Caerostris</taxon>
    </lineage>
</organism>
<reference evidence="1 2" key="1">
    <citation type="submission" date="2021-06" db="EMBL/GenBank/DDBJ databases">
        <title>Caerostris extrusa draft genome.</title>
        <authorList>
            <person name="Kono N."/>
            <person name="Arakawa K."/>
        </authorList>
    </citation>
    <scope>NUCLEOTIDE SEQUENCE [LARGE SCALE GENOMIC DNA]</scope>
</reference>